<dbReference type="EMBL" id="FWFW01000004">
    <property type="protein sequence ID" value="SLN38521.1"/>
    <property type="molecule type" value="Genomic_DNA"/>
</dbReference>
<dbReference type="InterPro" id="IPR007452">
    <property type="entry name" value="TamB_C"/>
</dbReference>
<dbReference type="RefSeq" id="WP_085848725.1">
    <property type="nucleotide sequence ID" value="NZ_FNZV01000003.1"/>
</dbReference>
<keyword evidence="2" id="KW-0812">Transmembrane</keyword>
<evidence type="ECO:0000313" key="7">
    <source>
        <dbReference type="EMBL" id="SLN38521.1"/>
    </source>
</evidence>
<dbReference type="PANTHER" id="PTHR36985">
    <property type="entry name" value="TRANSLOCATION AND ASSEMBLY MODULE SUBUNIT TAMB"/>
    <property type="match status" value="1"/>
</dbReference>
<evidence type="ECO:0000256" key="4">
    <source>
        <dbReference type="ARBA" id="ARBA00023136"/>
    </source>
</evidence>
<keyword evidence="4" id="KW-0472">Membrane</keyword>
<feature type="domain" description="Translocation and assembly module TamB C-terminal" evidence="6">
    <location>
        <begin position="767"/>
        <end position="1111"/>
    </location>
</feature>
<sequence length="1111" mass="115565">MNKRIRLFAALCLPLAILVQTAAQAQTQDTSERDRSLIVGFLEDNLSGAGRNIRIDGFKGLLSSEATLESLTISDDQGVWLTLTDAVLDWNRSALLSGRLEVEKLSAASIELIRRPETAATTTTPEASVFSLPELPVSIDIGAFSVDEVHLGPEIIGTQDPILLSVFGTASLKDGNGAATLEIDRLQGPVGSFRLDTAYSNADANLDLDLSLTEGQNGLVATMIGLPGTPDLSLTAKGSGPLDTFIADIELATLGQPRLAGRVGVSTIVDPSELQETDEGAQTATSVPQPKTRSFFADIRGDVTPLFDPEYAAFFGASTQLTVNGVSYPDGRMTLDDFSLGTDALSLSGALAIGTDALPTSFDISGTIQTKDGTPTLLPLAGDKRFIDRAEISAQYDATRGEVWSAKAQLSGFDQTDLTIKDVSVTAKGLISRKRHAELSQILRALEANIQIMASGIAFTDPALQTAVGPELAADTQLTWRDDGKLVISDFIVLSQDTKLNAAGTVSGLDSGFTFKGNVALDTPRLSRFAPLAGRPLKGAVNATAQGVFTPLGGGFDAQITGLGQNLEMGIPKVDALINGRSEFALTARRDETGLNFDSLTLQTPAITAQGSGTLTGESSNLELAVRLDDTARLNAGVSGPLSVDANVSQSTPTGPWQTTATMTGPGGSQANLSGSIANTFNTAALQLVGTAPLGLANNMTTAALVQGTAAFNLRLDGPLALSSVSGTITTQEGARAVLPATGLSLSFEKFEARLDNDNAQISAIARADTGGRLTAEGRIGVTSGLQTDLRVIVNNLTVSDPDLYSTTVNGNIAITGALLTGPKIVGALTLGQTDVRVASVALGAGGDILPITHLSEPSDVRQTRARAGVLATDSNDSAAYGVQLDVTVDAPNQVFVRGRGLDAELGGRLRLTGSTQNIVPIGQFSLIRGRLSLLGNRIELTEGELYLQGSFDPSFKLVAETNTDDMTIQVTTSGSVSAPAVDLTSSPELPEDEILAQLLFGRALTEISAFQAAQMAAAVATLTGGGNGIVGSIRDSIGVDDLDVTTSDEGDTALRVGKYLSDDVYTDVTIDSSGKSVINLNLDASDTVTFKGSMSPSGATSLGVFFEKDY</sequence>
<dbReference type="GO" id="GO:0009306">
    <property type="term" value="P:protein secretion"/>
    <property type="evidence" value="ECO:0007669"/>
    <property type="project" value="InterPro"/>
</dbReference>
<keyword evidence="8" id="KW-1185">Reference proteome</keyword>
<evidence type="ECO:0000256" key="3">
    <source>
        <dbReference type="ARBA" id="ARBA00022989"/>
    </source>
</evidence>
<name>A0A1Y5SGG7_9RHOB</name>
<dbReference type="Pfam" id="PF04357">
    <property type="entry name" value="TamB"/>
    <property type="match status" value="1"/>
</dbReference>
<dbReference type="PANTHER" id="PTHR36985:SF1">
    <property type="entry name" value="TRANSLOCATION AND ASSEMBLY MODULE SUBUNIT TAMB"/>
    <property type="match status" value="1"/>
</dbReference>
<protein>
    <submittedName>
        <fullName evidence="7">Translocation and assembly module TamB</fullName>
    </submittedName>
</protein>
<organism evidence="7 8">
    <name type="scientific">Pacificibacter marinus</name>
    <dbReference type="NCBI Taxonomy" id="658057"/>
    <lineage>
        <taxon>Bacteria</taxon>
        <taxon>Pseudomonadati</taxon>
        <taxon>Pseudomonadota</taxon>
        <taxon>Alphaproteobacteria</taxon>
        <taxon>Rhodobacterales</taxon>
        <taxon>Roseobacteraceae</taxon>
        <taxon>Pacificibacter</taxon>
    </lineage>
</organism>
<dbReference type="OrthoDB" id="7784409at2"/>
<dbReference type="AlphaFoldDB" id="A0A1Y5SGG7"/>
<evidence type="ECO:0000313" key="8">
    <source>
        <dbReference type="Proteomes" id="UP000193307"/>
    </source>
</evidence>
<evidence type="ECO:0000256" key="5">
    <source>
        <dbReference type="SAM" id="SignalP"/>
    </source>
</evidence>
<feature type="chain" id="PRO_5011009383" evidence="5">
    <location>
        <begin position="26"/>
        <end position="1111"/>
    </location>
</feature>
<dbReference type="GO" id="GO:0005886">
    <property type="term" value="C:plasma membrane"/>
    <property type="evidence" value="ECO:0007669"/>
    <property type="project" value="InterPro"/>
</dbReference>
<keyword evidence="3" id="KW-1133">Transmembrane helix</keyword>
<dbReference type="STRING" id="658057.SAMN04488032_103170"/>
<comment type="subcellular location">
    <subcellularLocation>
        <location evidence="1">Membrane</location>
        <topology evidence="1">Single-pass membrane protein</topology>
    </subcellularLocation>
</comment>
<keyword evidence="5" id="KW-0732">Signal</keyword>
<dbReference type="GO" id="GO:0097347">
    <property type="term" value="C:TAM protein secretion complex"/>
    <property type="evidence" value="ECO:0007669"/>
    <property type="project" value="TreeGrafter"/>
</dbReference>
<accession>A0A1Y5SGG7</accession>
<reference evidence="7 8" key="1">
    <citation type="submission" date="2017-03" db="EMBL/GenBank/DDBJ databases">
        <authorList>
            <person name="Afonso C.L."/>
            <person name="Miller P.J."/>
            <person name="Scott M.A."/>
            <person name="Spackman E."/>
            <person name="Goraichik I."/>
            <person name="Dimitrov K.M."/>
            <person name="Suarez D.L."/>
            <person name="Swayne D.E."/>
        </authorList>
    </citation>
    <scope>NUCLEOTIDE SEQUENCE [LARGE SCALE GENOMIC DNA]</scope>
    <source>
        <strain evidence="7 8">CECT 7971</strain>
    </source>
</reference>
<proteinExistence type="predicted"/>
<evidence type="ECO:0000256" key="1">
    <source>
        <dbReference type="ARBA" id="ARBA00004167"/>
    </source>
</evidence>
<feature type="signal peptide" evidence="5">
    <location>
        <begin position="1"/>
        <end position="25"/>
    </location>
</feature>
<evidence type="ECO:0000259" key="6">
    <source>
        <dbReference type="Pfam" id="PF04357"/>
    </source>
</evidence>
<gene>
    <name evidence="7" type="primary">tamB</name>
    <name evidence="7" type="ORF">PAM7971_01722</name>
</gene>
<evidence type="ECO:0000256" key="2">
    <source>
        <dbReference type="ARBA" id="ARBA00022692"/>
    </source>
</evidence>
<dbReference type="Proteomes" id="UP000193307">
    <property type="component" value="Unassembled WGS sequence"/>
</dbReference>